<comment type="similarity">
    <text evidence="3 11">Belongs to the CobT family.</text>
</comment>
<keyword evidence="8 11" id="KW-0808">Transferase</keyword>
<dbReference type="NCBIfam" id="TIGR03160">
    <property type="entry name" value="cobT_DBIPRT"/>
    <property type="match status" value="1"/>
</dbReference>
<dbReference type="EC" id="2.4.2.21" evidence="4 11"/>
<dbReference type="PANTHER" id="PTHR43463:SF1">
    <property type="entry name" value="NICOTINATE-NUCLEOTIDE--DIMETHYLBENZIMIDAZOLE PHOSPHORIBOSYLTRANSFERASE"/>
    <property type="match status" value="1"/>
</dbReference>
<dbReference type="InterPro" id="IPR023195">
    <property type="entry name" value="Nict_dMeBzImd_PRibTrfase_N"/>
</dbReference>
<dbReference type="OrthoDB" id="9781491at2"/>
<dbReference type="Gene3D" id="3.40.50.10210">
    <property type="match status" value="1"/>
</dbReference>
<dbReference type="UniPathway" id="UPA00061">
    <property type="reaction ID" value="UER00516"/>
</dbReference>
<feature type="active site" description="Proton acceptor" evidence="11">
    <location>
        <position position="322"/>
    </location>
</feature>
<evidence type="ECO:0000256" key="6">
    <source>
        <dbReference type="ARBA" id="ARBA00022573"/>
    </source>
</evidence>
<evidence type="ECO:0000313" key="13">
    <source>
        <dbReference type="Proteomes" id="UP000070188"/>
    </source>
</evidence>
<dbReference type="GO" id="GO:0008939">
    <property type="term" value="F:nicotinate-nucleotide-dimethylbenzimidazole phosphoribosyltransferase activity"/>
    <property type="evidence" value="ECO:0007669"/>
    <property type="project" value="UniProtKB-UniRule"/>
</dbReference>
<evidence type="ECO:0000256" key="2">
    <source>
        <dbReference type="ARBA" id="ARBA00005049"/>
    </source>
</evidence>
<reference evidence="13" key="1">
    <citation type="submission" date="2015-04" db="EMBL/GenBank/DDBJ databases">
        <title>Physiological reanalysis, assessment of diazotrophy, and genome sequences of multiple isolates of Streptomyces thermoautotrophicus.</title>
        <authorList>
            <person name="MacKellar D.C."/>
            <person name="Lieber L."/>
            <person name="Norman J."/>
            <person name="Bolger A."/>
            <person name="Tobin C."/>
            <person name="Murray J.W."/>
            <person name="Chang R."/>
            <person name="Ford T."/>
            <person name="Nguyen P.Q."/>
            <person name="Woodward J."/>
            <person name="Permingeat H."/>
            <person name="Joshi N.S."/>
            <person name="Silver P.A."/>
            <person name="Usadel B."/>
            <person name="Rutherford A.W."/>
            <person name="Friesen M."/>
            <person name="Prell J."/>
        </authorList>
    </citation>
    <scope>NUCLEOTIDE SEQUENCE [LARGE SCALE GENOMIC DNA]</scope>
    <source>
        <strain evidence="13">H1</strain>
    </source>
</reference>
<dbReference type="InterPro" id="IPR003200">
    <property type="entry name" value="Nict_dMeBzImd_PRibTrfase"/>
</dbReference>
<evidence type="ECO:0000313" key="12">
    <source>
        <dbReference type="EMBL" id="KWX01712.1"/>
    </source>
</evidence>
<dbReference type="AlphaFoldDB" id="A0A132MWH4"/>
<dbReference type="EMBL" id="LAXD01000001">
    <property type="protein sequence ID" value="KWX01712.1"/>
    <property type="molecule type" value="Genomic_DNA"/>
</dbReference>
<keyword evidence="7 11" id="KW-0328">Glycosyltransferase</keyword>
<evidence type="ECO:0000256" key="11">
    <source>
        <dbReference type="HAMAP-Rule" id="MF_00230"/>
    </source>
</evidence>
<gene>
    <name evidence="11" type="primary">cobT</name>
    <name evidence="12" type="ORF">LI90_2744</name>
</gene>
<dbReference type="HAMAP" id="MF_00230">
    <property type="entry name" value="CobT"/>
    <property type="match status" value="1"/>
</dbReference>
<evidence type="ECO:0000256" key="3">
    <source>
        <dbReference type="ARBA" id="ARBA00007110"/>
    </source>
</evidence>
<accession>A0A132MWH4</accession>
<dbReference type="SUPFAM" id="SSF52733">
    <property type="entry name" value="Nicotinate mononucleotide:5,6-dimethylbenzimidazole phosphoribosyltransferase (CobT)"/>
    <property type="match status" value="1"/>
</dbReference>
<sequence length="360" mass="37285">MSTLDLDALADLVPRPDEEARERARERQRALVKPPGSLGRLEDLSLWLAAVQGACPTRPLTRPRAVVFAGDHGVAELGVSAYPPQTTAALLRATLDGGTAAAVLARETGVTVRLVDVAVADPLADVPADVTRHKVRQGSGRIDVADALTGPEAEQAFRVGMTVADEEVDSGADLLVLGYLGVGGSTPAAVLAGALLGLDAATVTGRGSGVDDNRWMRKCATVRDALRRARRVVSDPLRLLATSGGADFAAMAGFLVQAAVRRTPVLLDGLAPAVSALVAQRIAYGAVDWWLAGQLSPEPAHAKALDRLGLEPLLAYRIGLGQGAGALLAVPLLRAAAVLLAEMATYEEAGVPPGSPWPRG</sequence>
<dbReference type="NCBIfam" id="NF000996">
    <property type="entry name" value="PRK00105.1"/>
    <property type="match status" value="1"/>
</dbReference>
<evidence type="ECO:0000256" key="1">
    <source>
        <dbReference type="ARBA" id="ARBA00002197"/>
    </source>
</evidence>
<dbReference type="Proteomes" id="UP000070188">
    <property type="component" value="Unassembled WGS sequence"/>
</dbReference>
<dbReference type="PATRIC" id="fig|1469144.10.peg.2968"/>
<keyword evidence="13" id="KW-1185">Reference proteome</keyword>
<keyword evidence="6 11" id="KW-0169">Cobalamin biosynthesis</keyword>
<dbReference type="CDD" id="cd02439">
    <property type="entry name" value="DMB-PRT_CobT"/>
    <property type="match status" value="1"/>
</dbReference>
<dbReference type="GO" id="GO:0009236">
    <property type="term" value="P:cobalamin biosynthetic process"/>
    <property type="evidence" value="ECO:0007669"/>
    <property type="project" value="UniProtKB-UniRule"/>
</dbReference>
<comment type="caution">
    <text evidence="12">The sequence shown here is derived from an EMBL/GenBank/DDBJ whole genome shotgun (WGS) entry which is preliminary data.</text>
</comment>
<dbReference type="Pfam" id="PF02277">
    <property type="entry name" value="DBI_PRT"/>
    <property type="match status" value="1"/>
</dbReference>
<dbReference type="PANTHER" id="PTHR43463">
    <property type="entry name" value="NICOTINATE-NUCLEOTIDE--DIMETHYLBENZIMIDAZOLE PHOSPHORIBOSYLTRANSFERASE"/>
    <property type="match status" value="1"/>
</dbReference>
<evidence type="ECO:0000256" key="7">
    <source>
        <dbReference type="ARBA" id="ARBA00022676"/>
    </source>
</evidence>
<evidence type="ECO:0000256" key="8">
    <source>
        <dbReference type="ARBA" id="ARBA00022679"/>
    </source>
</evidence>
<organism evidence="12 13">
    <name type="scientific">Carbonactinospora thermoautotrophica</name>
    <dbReference type="NCBI Taxonomy" id="1469144"/>
    <lineage>
        <taxon>Bacteria</taxon>
        <taxon>Bacillati</taxon>
        <taxon>Actinomycetota</taxon>
        <taxon>Actinomycetes</taxon>
        <taxon>Kitasatosporales</taxon>
        <taxon>Carbonactinosporaceae</taxon>
        <taxon>Carbonactinospora</taxon>
    </lineage>
</organism>
<evidence type="ECO:0000256" key="5">
    <source>
        <dbReference type="ARBA" id="ARBA00015486"/>
    </source>
</evidence>
<comment type="pathway">
    <text evidence="2 11">Nucleoside biosynthesis; alpha-ribazole biosynthesis; alpha-ribazole from 5,6-dimethylbenzimidazole: step 1/2.</text>
</comment>
<dbReference type="Gene3D" id="1.10.1610.10">
    <property type="match status" value="1"/>
</dbReference>
<dbReference type="InterPro" id="IPR036087">
    <property type="entry name" value="Nict_dMeBzImd_PRibTrfase_sf"/>
</dbReference>
<protein>
    <recommendedName>
        <fullName evidence="5 11">Nicotinate-nucleotide--dimethylbenzimidazole phosphoribosyltransferase</fullName>
        <shortName evidence="11">NN:DBI PRT</shortName>
        <ecNumber evidence="4 11">2.4.2.21</ecNumber>
    </recommendedName>
    <alternativeName>
        <fullName evidence="9 11">N(1)-alpha-phosphoribosyltransferase</fullName>
    </alternativeName>
</protein>
<dbReference type="InterPro" id="IPR017846">
    <property type="entry name" value="Nict_dMeBzImd_PRibTrfase_bact"/>
</dbReference>
<proteinExistence type="inferred from homology"/>
<evidence type="ECO:0000256" key="9">
    <source>
        <dbReference type="ARBA" id="ARBA00030686"/>
    </source>
</evidence>
<comment type="function">
    <text evidence="1 11">Catalyzes the synthesis of alpha-ribazole-5'-phosphate from nicotinate mononucleotide (NAMN) and 5,6-dimethylbenzimidazole (DMB).</text>
</comment>
<name>A0A132MWH4_9ACTN</name>
<evidence type="ECO:0000256" key="4">
    <source>
        <dbReference type="ARBA" id="ARBA00011991"/>
    </source>
</evidence>
<dbReference type="STRING" id="1469144.LI90_2744"/>
<evidence type="ECO:0000256" key="10">
    <source>
        <dbReference type="ARBA" id="ARBA00047340"/>
    </source>
</evidence>
<dbReference type="RefSeq" id="WP_066888363.1">
    <property type="nucleotide sequence ID" value="NZ_JYIJ01000018.1"/>
</dbReference>
<comment type="catalytic activity">
    <reaction evidence="10 11">
        <text>5,6-dimethylbenzimidazole + nicotinate beta-D-ribonucleotide = alpha-ribazole 5'-phosphate + nicotinate + H(+)</text>
        <dbReference type="Rhea" id="RHEA:11196"/>
        <dbReference type="ChEBI" id="CHEBI:15378"/>
        <dbReference type="ChEBI" id="CHEBI:15890"/>
        <dbReference type="ChEBI" id="CHEBI:32544"/>
        <dbReference type="ChEBI" id="CHEBI:57502"/>
        <dbReference type="ChEBI" id="CHEBI:57918"/>
        <dbReference type="EC" id="2.4.2.21"/>
    </reaction>
</comment>